<protein>
    <recommendedName>
        <fullName evidence="3">Vancomycin resistance protein</fullName>
    </recommendedName>
</protein>
<accession>A0A1S2LQR9</accession>
<evidence type="ECO:0008006" key="3">
    <source>
        <dbReference type="Google" id="ProtNLM"/>
    </source>
</evidence>
<dbReference type="InterPro" id="IPR052913">
    <property type="entry name" value="Glycopeptide_resist_protein"/>
</dbReference>
<dbReference type="Pfam" id="PF04294">
    <property type="entry name" value="VanW"/>
    <property type="match status" value="1"/>
</dbReference>
<dbReference type="AlphaFoldDB" id="A0A1S2LQR9"/>
<gene>
    <name evidence="1" type="ORF">BKP37_07745</name>
</gene>
<name>A0A1S2LQR9_9BACI</name>
<dbReference type="RefSeq" id="WP_071309027.1">
    <property type="nucleotide sequence ID" value="NZ_MLQR01000016.1"/>
</dbReference>
<organism evidence="1 2">
    <name type="scientific">Anaerobacillus alkalilacustris</name>
    <dbReference type="NCBI Taxonomy" id="393763"/>
    <lineage>
        <taxon>Bacteria</taxon>
        <taxon>Bacillati</taxon>
        <taxon>Bacillota</taxon>
        <taxon>Bacilli</taxon>
        <taxon>Bacillales</taxon>
        <taxon>Bacillaceae</taxon>
        <taxon>Anaerobacillus</taxon>
    </lineage>
</organism>
<comment type="caution">
    <text evidence="1">The sequence shown here is derived from an EMBL/GenBank/DDBJ whole genome shotgun (WGS) entry which is preliminary data.</text>
</comment>
<reference evidence="1 2" key="1">
    <citation type="submission" date="2016-10" db="EMBL/GenBank/DDBJ databases">
        <title>Draft genome sequences of four alkaliphilic bacteria belonging to the Anaerobacillus genus.</title>
        <authorList>
            <person name="Bassil N.M."/>
            <person name="Lloyd J.R."/>
        </authorList>
    </citation>
    <scope>NUCLEOTIDE SEQUENCE [LARGE SCALE GENOMIC DNA]</scope>
    <source>
        <strain evidence="1 2">DSM 18345</strain>
    </source>
</reference>
<dbReference type="EMBL" id="MLQR01000016">
    <property type="protein sequence ID" value="OIJ14859.1"/>
    <property type="molecule type" value="Genomic_DNA"/>
</dbReference>
<evidence type="ECO:0000313" key="1">
    <source>
        <dbReference type="EMBL" id="OIJ14859.1"/>
    </source>
</evidence>
<evidence type="ECO:0000313" key="2">
    <source>
        <dbReference type="Proteomes" id="UP000179524"/>
    </source>
</evidence>
<keyword evidence="2" id="KW-1185">Reference proteome</keyword>
<dbReference type="InterPro" id="IPR007391">
    <property type="entry name" value="Vancomycin_resist_VanW"/>
</dbReference>
<sequence length="319" mass="35916">MKRVIAAFISIFFLTSCYVISEEEVEEKKVSEKAYLLRDTHIKERKELEFIWTLFDGRTGDVVMTVEVSELGYVKGEGLEEELVIQFAQNLAQGIDQPLVNPTITRTGEVKAGQKRVILSEMELVEKMMSLAYYNKHFHLPIYEEEPSVTLEDLEIIKNLLLSSYTTYFNPNVHGRSVNINLSSEAIDHFVLGPSEVFSFNKAVGQRTRERGYQEAKEIVNKQFVLGIGGGICQTSSTLFNAIDKAGLEVVERYTHSREIGYVPTGRDATVSWGGPDFKFKNPYDIPILISAQTNLKTGKVEVHVYSSQMPGKAIASNQ</sequence>
<dbReference type="PROSITE" id="PS51257">
    <property type="entry name" value="PROKAR_LIPOPROTEIN"/>
    <property type="match status" value="1"/>
</dbReference>
<proteinExistence type="predicted"/>
<dbReference type="Proteomes" id="UP000179524">
    <property type="component" value="Unassembled WGS sequence"/>
</dbReference>
<dbReference type="PANTHER" id="PTHR35788:SF1">
    <property type="entry name" value="EXPORTED PROTEIN"/>
    <property type="match status" value="1"/>
</dbReference>
<dbReference type="PANTHER" id="PTHR35788">
    <property type="entry name" value="EXPORTED PROTEIN-RELATED"/>
    <property type="match status" value="1"/>
</dbReference>